<accession>A0A914NSH5</accession>
<dbReference type="WBParaSite" id="Minc3s09916g43644">
    <property type="protein sequence ID" value="Minc3s09916g43644"/>
    <property type="gene ID" value="Minc3s09916g43644"/>
</dbReference>
<reference evidence="2" key="1">
    <citation type="submission" date="2022-11" db="UniProtKB">
        <authorList>
            <consortium name="WormBaseParasite"/>
        </authorList>
    </citation>
    <scope>IDENTIFICATION</scope>
</reference>
<proteinExistence type="predicted"/>
<organism evidence="1 2">
    <name type="scientific">Meloidogyne incognita</name>
    <name type="common">Southern root-knot nematode worm</name>
    <name type="synonym">Oxyuris incognita</name>
    <dbReference type="NCBI Taxonomy" id="6306"/>
    <lineage>
        <taxon>Eukaryota</taxon>
        <taxon>Metazoa</taxon>
        <taxon>Ecdysozoa</taxon>
        <taxon>Nematoda</taxon>
        <taxon>Chromadorea</taxon>
        <taxon>Rhabditida</taxon>
        <taxon>Tylenchina</taxon>
        <taxon>Tylenchomorpha</taxon>
        <taxon>Tylenchoidea</taxon>
        <taxon>Meloidogynidae</taxon>
        <taxon>Meloidogyninae</taxon>
        <taxon>Meloidogyne</taxon>
        <taxon>Meloidogyne incognita group</taxon>
    </lineage>
</organism>
<keyword evidence="1" id="KW-1185">Reference proteome</keyword>
<evidence type="ECO:0000313" key="1">
    <source>
        <dbReference type="Proteomes" id="UP000887563"/>
    </source>
</evidence>
<sequence length="65" mass="7786">MVSPMTYPLFFPRGTLGWHPDIRQGNSTRRYCVDEWVKIEGDRMRWIRSNQKTIFADAYKNVDSF</sequence>
<evidence type="ECO:0000313" key="2">
    <source>
        <dbReference type="WBParaSite" id="Minc3s09916g43644"/>
    </source>
</evidence>
<dbReference type="AlphaFoldDB" id="A0A914NSH5"/>
<protein>
    <submittedName>
        <fullName evidence="2">Uncharacterized protein</fullName>
    </submittedName>
</protein>
<dbReference type="Proteomes" id="UP000887563">
    <property type="component" value="Unplaced"/>
</dbReference>
<name>A0A914NSH5_MELIC</name>